<evidence type="ECO:0000313" key="1">
    <source>
        <dbReference type="EMBL" id="CAG9323122.1"/>
    </source>
</evidence>
<comment type="caution">
    <text evidence="1">The sequence shown here is derived from an EMBL/GenBank/DDBJ whole genome shotgun (WGS) entry which is preliminary data.</text>
</comment>
<sequence>MRQKLAIKARTIKTRDSKLSLMKVKKAISRFISKTEKIVQSVQPNAQIVSNAQKKKIKYPKKKRPQMYGIDELMISKQNVDTSNWTSQVNISVPQVRVRNQTFRDTWWSISRDDRWRNLWSCSLD</sequence>
<gene>
    <name evidence="1" type="ORF">BSTOLATCC_MIC33024</name>
</gene>
<dbReference type="EMBL" id="CAJZBQ010000033">
    <property type="protein sequence ID" value="CAG9323122.1"/>
    <property type="molecule type" value="Genomic_DNA"/>
</dbReference>
<dbReference type="AlphaFoldDB" id="A0AAU9J829"/>
<dbReference type="Proteomes" id="UP001162131">
    <property type="component" value="Unassembled WGS sequence"/>
</dbReference>
<name>A0AAU9J829_9CILI</name>
<accession>A0AAU9J829</accession>
<reference evidence="1" key="1">
    <citation type="submission" date="2021-09" db="EMBL/GenBank/DDBJ databases">
        <authorList>
            <consortium name="AG Swart"/>
            <person name="Singh M."/>
            <person name="Singh A."/>
            <person name="Seah K."/>
            <person name="Emmerich C."/>
        </authorList>
    </citation>
    <scope>NUCLEOTIDE SEQUENCE</scope>
    <source>
        <strain evidence="1">ATCC30299</strain>
    </source>
</reference>
<organism evidence="1 2">
    <name type="scientific">Blepharisma stoltei</name>
    <dbReference type="NCBI Taxonomy" id="1481888"/>
    <lineage>
        <taxon>Eukaryota</taxon>
        <taxon>Sar</taxon>
        <taxon>Alveolata</taxon>
        <taxon>Ciliophora</taxon>
        <taxon>Postciliodesmatophora</taxon>
        <taxon>Heterotrichea</taxon>
        <taxon>Heterotrichida</taxon>
        <taxon>Blepharismidae</taxon>
        <taxon>Blepharisma</taxon>
    </lineage>
</organism>
<proteinExistence type="predicted"/>
<evidence type="ECO:0000313" key="2">
    <source>
        <dbReference type="Proteomes" id="UP001162131"/>
    </source>
</evidence>
<protein>
    <submittedName>
        <fullName evidence="1">Uncharacterized protein</fullName>
    </submittedName>
</protein>
<keyword evidence="2" id="KW-1185">Reference proteome</keyword>